<sequence>MATISQVSGPLRLTEHPLQRCGAWAVTVLAGQEQVGDVSPEVLDAVAEQIVTDAVLAGCAAPGSGAYDWWKVLFALYPNAKPTHARRERDPAVLRTQVAELFAVDPVDGPVYGCTFCGQACRVLWAKATLPMFDSIRAVNTLPPGMAGWAVCRGCRVAMWALPYGAWLTAGSATVLTCDIPQVERGFVRRNVRRAGRIRQLGFGRLPAIAGPEAVTLEALRVHAGDAPAAATLWMFKNDNQEPWLRVSGTRSGVARFLQLAAADLYCAAGWRDLQRALTRRDKQGRVLTGGAREAARSLFDQDGEQADRLPRELWRRSEDVETISPRTLVRWRALCRLYVEVMYDMNADRLKAVADLLADWIAQEAHRGQLNQYRRAAGSGYELHKLLLTASARLLLDGRGQRVDSDVLGDLLADGSRGWRERTVLWFDVVKGLQDRKVPIAAGSDESDDAEQAEEIKFDADGELDQEGEESA</sequence>
<evidence type="ECO:0000313" key="2">
    <source>
        <dbReference type="EMBL" id="PZG45164.1"/>
    </source>
</evidence>
<evidence type="ECO:0008006" key="4">
    <source>
        <dbReference type="Google" id="ProtNLM"/>
    </source>
</evidence>
<organism evidence="2 3">
    <name type="scientific">Spongiactinospora gelatinilytica</name>
    <dbReference type="NCBI Taxonomy" id="2666298"/>
    <lineage>
        <taxon>Bacteria</taxon>
        <taxon>Bacillati</taxon>
        <taxon>Actinomycetota</taxon>
        <taxon>Actinomycetes</taxon>
        <taxon>Streptosporangiales</taxon>
        <taxon>Streptosporangiaceae</taxon>
        <taxon>Spongiactinospora</taxon>
    </lineage>
</organism>
<gene>
    <name evidence="2" type="ORF">C1I98_15915</name>
</gene>
<evidence type="ECO:0000313" key="3">
    <source>
        <dbReference type="Proteomes" id="UP000248544"/>
    </source>
</evidence>
<name>A0A2W2I3H3_9ACTN</name>
<comment type="caution">
    <text evidence="2">The sequence shown here is derived from an EMBL/GenBank/DDBJ whole genome shotgun (WGS) entry which is preliminary data.</text>
</comment>
<reference evidence="2 3" key="1">
    <citation type="submission" date="2018-01" db="EMBL/GenBank/DDBJ databases">
        <title>Draft genome sequence of Sphaerisporangium sp. 7K107.</title>
        <authorList>
            <person name="Sahin N."/>
            <person name="Saygin H."/>
            <person name="Ay H."/>
        </authorList>
    </citation>
    <scope>NUCLEOTIDE SEQUENCE [LARGE SCALE GENOMIC DNA]</scope>
    <source>
        <strain evidence="2 3">7K107</strain>
    </source>
</reference>
<keyword evidence="3" id="KW-1185">Reference proteome</keyword>
<dbReference type="EMBL" id="POUA01000110">
    <property type="protein sequence ID" value="PZG45164.1"/>
    <property type="molecule type" value="Genomic_DNA"/>
</dbReference>
<protein>
    <recommendedName>
        <fullName evidence="4">Type I-B CRISPR-associated protein Cas8b1/Cst1</fullName>
    </recommendedName>
</protein>
<dbReference type="Proteomes" id="UP000248544">
    <property type="component" value="Unassembled WGS sequence"/>
</dbReference>
<feature type="region of interest" description="Disordered" evidence="1">
    <location>
        <begin position="441"/>
        <end position="473"/>
    </location>
</feature>
<proteinExistence type="predicted"/>
<accession>A0A2W2I3H3</accession>
<feature type="compositionally biased region" description="Acidic residues" evidence="1">
    <location>
        <begin position="462"/>
        <end position="473"/>
    </location>
</feature>
<dbReference type="AlphaFoldDB" id="A0A2W2I3H3"/>
<evidence type="ECO:0000256" key="1">
    <source>
        <dbReference type="SAM" id="MobiDB-lite"/>
    </source>
</evidence>